<keyword evidence="13" id="KW-1185">Reference proteome</keyword>
<dbReference type="InterPro" id="IPR006103">
    <property type="entry name" value="Glyco_hydro_2_cat"/>
</dbReference>
<dbReference type="PROSITE" id="PS00608">
    <property type="entry name" value="GLYCOSYL_HYDROL_F2_2"/>
    <property type="match status" value="1"/>
</dbReference>
<dbReference type="InterPro" id="IPR017853">
    <property type="entry name" value="GH"/>
</dbReference>
<dbReference type="Pfam" id="PF02837">
    <property type="entry name" value="Glyco_hydro_2_N"/>
    <property type="match status" value="1"/>
</dbReference>
<evidence type="ECO:0000256" key="1">
    <source>
        <dbReference type="ARBA" id="ARBA00001412"/>
    </source>
</evidence>
<dbReference type="GO" id="GO:0004565">
    <property type="term" value="F:beta-galactosidase activity"/>
    <property type="evidence" value="ECO:0007669"/>
    <property type="project" value="UniProtKB-EC"/>
</dbReference>
<dbReference type="Proteomes" id="UP000005974">
    <property type="component" value="Unassembled WGS sequence"/>
</dbReference>
<dbReference type="SUPFAM" id="SSF49785">
    <property type="entry name" value="Galactose-binding domain-like"/>
    <property type="match status" value="1"/>
</dbReference>
<dbReference type="Pfam" id="PF00703">
    <property type="entry name" value="Glyco_hydro_2"/>
    <property type="match status" value="1"/>
</dbReference>
<dbReference type="GO" id="GO:0030246">
    <property type="term" value="F:carbohydrate binding"/>
    <property type="evidence" value="ECO:0007669"/>
    <property type="project" value="InterPro"/>
</dbReference>
<dbReference type="InterPro" id="IPR013783">
    <property type="entry name" value="Ig-like_fold"/>
</dbReference>
<evidence type="ECO:0000259" key="9">
    <source>
        <dbReference type="Pfam" id="PF00703"/>
    </source>
</evidence>
<dbReference type="Gene3D" id="2.60.120.260">
    <property type="entry name" value="Galactose-binding domain-like"/>
    <property type="match status" value="1"/>
</dbReference>
<dbReference type="SUPFAM" id="SSF49303">
    <property type="entry name" value="beta-Galactosidase/glucuronidase domain"/>
    <property type="match status" value="2"/>
</dbReference>
<dbReference type="EMBL" id="AGXJ01000092">
    <property type="protein sequence ID" value="EIY26484.1"/>
    <property type="molecule type" value="Genomic_DNA"/>
</dbReference>
<dbReference type="PANTHER" id="PTHR46323">
    <property type="entry name" value="BETA-GALACTOSIDASE"/>
    <property type="match status" value="1"/>
</dbReference>
<accession>I9F0V9</accession>
<organism evidence="12 13">
    <name type="scientific">Phocaeicola dorei CL02T12C06</name>
    <dbReference type="NCBI Taxonomy" id="997876"/>
    <lineage>
        <taxon>Bacteria</taxon>
        <taxon>Pseudomonadati</taxon>
        <taxon>Bacteroidota</taxon>
        <taxon>Bacteroidia</taxon>
        <taxon>Bacteroidales</taxon>
        <taxon>Bacteroidaceae</taxon>
        <taxon>Phocaeicola</taxon>
    </lineage>
</organism>
<dbReference type="HOGENOM" id="CLU_007798_0_0_10"/>
<gene>
    <name evidence="12" type="ORF">HMPREF1064_04641</name>
</gene>
<reference evidence="12 13" key="1">
    <citation type="submission" date="2012-02" db="EMBL/GenBank/DDBJ databases">
        <title>The Genome Sequence of Bacteroides dorei CL02T12C06.</title>
        <authorList>
            <consortium name="The Broad Institute Genome Sequencing Platform"/>
            <person name="Earl A."/>
            <person name="Ward D."/>
            <person name="Feldgarden M."/>
            <person name="Gevers D."/>
            <person name="Zitomersky N.L."/>
            <person name="Coyne M.J."/>
            <person name="Comstock L.E."/>
            <person name="Young S.K."/>
            <person name="Zeng Q."/>
            <person name="Gargeya S."/>
            <person name="Fitzgerald M."/>
            <person name="Haas B."/>
            <person name="Abouelleil A."/>
            <person name="Alvarado L."/>
            <person name="Arachchi H.M."/>
            <person name="Berlin A."/>
            <person name="Chapman S.B."/>
            <person name="Gearin G."/>
            <person name="Goldberg J."/>
            <person name="Griggs A."/>
            <person name="Gujja S."/>
            <person name="Hansen M."/>
            <person name="Heiman D."/>
            <person name="Howarth C."/>
            <person name="Larimer J."/>
            <person name="Lui A."/>
            <person name="MacDonald P.J.P."/>
            <person name="McCowen C."/>
            <person name="Montmayeur A."/>
            <person name="Murphy C."/>
            <person name="Neiman D."/>
            <person name="Pearson M."/>
            <person name="Priest M."/>
            <person name="Roberts A."/>
            <person name="Saif S."/>
            <person name="Shea T."/>
            <person name="Sisk P."/>
            <person name="Stolte C."/>
            <person name="Sykes S."/>
            <person name="Wortman J."/>
            <person name="Nusbaum C."/>
            <person name="Birren B."/>
        </authorList>
    </citation>
    <scope>NUCLEOTIDE SEQUENCE [LARGE SCALE GENOMIC DNA]</scope>
    <source>
        <strain evidence="12 13">CL02T12C06</strain>
    </source>
</reference>
<feature type="domain" description="Glycoside hydrolase family 2 immunoglobulin-like beta-sandwich" evidence="9">
    <location>
        <begin position="229"/>
        <end position="328"/>
    </location>
</feature>
<dbReference type="InterPro" id="IPR014718">
    <property type="entry name" value="GH-type_carb-bd"/>
</dbReference>
<dbReference type="InterPro" id="IPR006102">
    <property type="entry name" value="Ig-like_GH2"/>
</dbReference>
<comment type="subunit">
    <text evidence="4">Monomer.</text>
</comment>
<evidence type="ECO:0000313" key="12">
    <source>
        <dbReference type="EMBL" id="EIY26484.1"/>
    </source>
</evidence>
<dbReference type="GO" id="GO:0009341">
    <property type="term" value="C:beta-galactosidase complex"/>
    <property type="evidence" value="ECO:0007669"/>
    <property type="project" value="TreeGrafter"/>
</dbReference>
<sequence>MIFHCKAGYPALFLYHENSIQWYFMKNKWTKLTALVIAALWSGPTVQAQAPHPERIYLSGTGIDDTRTWEFFCSGGQNSGKWKKIEVPCNWELQGFGEYTYGRWYTIKGERPSDETGIYRYKFESPATTSGERIKIFFDGVMTDTEVFINGKPAGEMHQGGFYRFSYDITDLLKPGKKNLLEVKIAKESANKSINAAERKADWWLYGGIYRPVWLEVVPAVHMRHFILNADQHGKLQAAIEMEGDAKGYELSVSVRSLKDGKDIYTQENKSSISHQIKDSNKEQLVEGNWMNIQPWSTEDPNLYVARLELKDPEGKTVQSRETRIGFRTIEFFPQDGVYLNGTKLVVKGVNRHSFSVDGGRATSAAMSRQDALLVKEMNMNAVRSHYPPDEHFLDMCDSLGIVYMDELAGWQNGYDSKVGPKLVKEMIERDVNHPSIIIWSNGNEGGWNYNLDPLFAKYDKLQKRHMVHPWADFNDLDTHHYPTYLTGVARFTNGYKVFMPTEFMHAMYDQGGGAGLRDFWDRWCTNPMFAGGFIWVFCDEAPKRSDKGGILDSDKSNAPDGVVGPRREKEGSYYAIRAQWSPIQLKPLLITDHFDGSFLVTNEYTYTNLDKCRMTYKIRTCETPLKDAMESGKVIAEGHVQLPAITPGETGKARFTLPASFREGDVLELEAFDKEGKSICNWTYPIRLAKQYFDHKMAQTPMTLETVQPATATQTATTIELKSDRVTVTFNPATGMISRITSGGTEVPFKDGPVAVGMKMRYEPTLSYVRNSNEGAVYCAKYKGAADSIVWRLTDKGLLYMDAILLNRASGGGGFDDAFMDSKVFNLGLTFSYPEKNCSGMKWMGRGPYRVWKNRIPGTNYGVWHKEYNNTITGESFENLVYPEFKGYHANMYWATLESDTTPFTIYSRNDGIFFHVFTPEEPKGRVKDTMPKFPEGDISFLLDIPAICSFKPIEQQGPNSQPGNIRIKSGDEGLHLNLMFDFRQ</sequence>
<evidence type="ECO:0000256" key="8">
    <source>
        <dbReference type="ARBA" id="ARBA00023295"/>
    </source>
</evidence>
<feature type="domain" description="Glycosyl hydrolases family 2 sugar binding" evidence="11">
    <location>
        <begin position="83"/>
        <end position="217"/>
    </location>
</feature>
<dbReference type="InterPro" id="IPR006104">
    <property type="entry name" value="Glyco_hydro_2_N"/>
</dbReference>
<evidence type="ECO:0000256" key="4">
    <source>
        <dbReference type="ARBA" id="ARBA00011245"/>
    </source>
</evidence>
<comment type="catalytic activity">
    <reaction evidence="1">
        <text>Hydrolysis of terminal non-reducing beta-D-galactose residues in beta-D-galactosides.</text>
        <dbReference type="EC" id="3.2.1.23"/>
    </reaction>
</comment>
<evidence type="ECO:0000259" key="10">
    <source>
        <dbReference type="Pfam" id="PF02836"/>
    </source>
</evidence>
<dbReference type="FunFam" id="3.20.20.80:FF:000173">
    <property type="entry name" value="Beta-galactosidase"/>
    <property type="match status" value="1"/>
</dbReference>
<feature type="domain" description="Glycoside hydrolase family 2 catalytic" evidence="10">
    <location>
        <begin position="338"/>
        <end position="545"/>
    </location>
</feature>
<comment type="similarity">
    <text evidence="3">Belongs to the glycosyl hydrolase 2 family.</text>
</comment>
<dbReference type="InterPro" id="IPR006101">
    <property type="entry name" value="Glyco_hydro_2"/>
</dbReference>
<evidence type="ECO:0000313" key="13">
    <source>
        <dbReference type="Proteomes" id="UP000005974"/>
    </source>
</evidence>
<dbReference type="SUPFAM" id="SSF51445">
    <property type="entry name" value="(Trans)glycosidases"/>
    <property type="match status" value="1"/>
</dbReference>
<dbReference type="InterPro" id="IPR008979">
    <property type="entry name" value="Galactose-bd-like_sf"/>
</dbReference>
<comment type="caution">
    <text evidence="12">The sequence shown here is derived from an EMBL/GenBank/DDBJ whole genome shotgun (WGS) entry which is preliminary data.</text>
</comment>
<proteinExistence type="inferred from homology"/>
<dbReference type="Gene3D" id="2.60.40.10">
    <property type="entry name" value="Immunoglobulins"/>
    <property type="match status" value="2"/>
</dbReference>
<evidence type="ECO:0000256" key="6">
    <source>
        <dbReference type="ARBA" id="ARBA00022801"/>
    </source>
</evidence>
<dbReference type="InterPro" id="IPR036156">
    <property type="entry name" value="Beta-gal/glucu_dom_sf"/>
</dbReference>
<dbReference type="PRINTS" id="PR00132">
    <property type="entry name" value="GLHYDRLASE2"/>
</dbReference>
<dbReference type="EC" id="3.2.1.23" evidence="5"/>
<dbReference type="Pfam" id="PF02836">
    <property type="entry name" value="Glyco_hydro_2_C"/>
    <property type="match status" value="1"/>
</dbReference>
<dbReference type="InterPro" id="IPR023232">
    <property type="entry name" value="Glyco_hydro_2_AS"/>
</dbReference>
<comment type="cofactor">
    <cofactor evidence="2">
        <name>Ca(2+)</name>
        <dbReference type="ChEBI" id="CHEBI:29108"/>
    </cofactor>
</comment>
<dbReference type="AlphaFoldDB" id="I9F0V9"/>
<evidence type="ECO:0000256" key="7">
    <source>
        <dbReference type="ARBA" id="ARBA00022837"/>
    </source>
</evidence>
<dbReference type="Gene3D" id="2.70.98.10">
    <property type="match status" value="1"/>
</dbReference>
<dbReference type="PATRIC" id="fig|997876.3.peg.4871"/>
<dbReference type="PANTHER" id="PTHR46323:SF2">
    <property type="entry name" value="BETA-GALACTOSIDASE"/>
    <property type="match status" value="1"/>
</dbReference>
<evidence type="ECO:0000256" key="5">
    <source>
        <dbReference type="ARBA" id="ARBA00012756"/>
    </source>
</evidence>
<name>I9F0V9_9BACT</name>
<evidence type="ECO:0000256" key="3">
    <source>
        <dbReference type="ARBA" id="ARBA00007401"/>
    </source>
</evidence>
<keyword evidence="6" id="KW-0378">Hydrolase</keyword>
<keyword evidence="7" id="KW-0106">Calcium</keyword>
<dbReference type="SUPFAM" id="SSF74650">
    <property type="entry name" value="Galactose mutarotase-like"/>
    <property type="match status" value="1"/>
</dbReference>
<dbReference type="Gene3D" id="3.20.20.80">
    <property type="entry name" value="Glycosidases"/>
    <property type="match status" value="1"/>
</dbReference>
<keyword evidence="8" id="KW-0326">Glycosidase</keyword>
<evidence type="ECO:0000259" key="11">
    <source>
        <dbReference type="Pfam" id="PF02837"/>
    </source>
</evidence>
<dbReference type="InterPro" id="IPR050347">
    <property type="entry name" value="Bact_Beta-galactosidase"/>
</dbReference>
<protein>
    <recommendedName>
        <fullName evidence="5">beta-galactosidase</fullName>
        <ecNumber evidence="5">3.2.1.23</ecNumber>
    </recommendedName>
</protein>
<dbReference type="InterPro" id="IPR011013">
    <property type="entry name" value="Gal_mutarotase_sf_dom"/>
</dbReference>
<dbReference type="GO" id="GO:0005990">
    <property type="term" value="P:lactose catabolic process"/>
    <property type="evidence" value="ECO:0007669"/>
    <property type="project" value="TreeGrafter"/>
</dbReference>
<evidence type="ECO:0000256" key="2">
    <source>
        <dbReference type="ARBA" id="ARBA00001913"/>
    </source>
</evidence>